<dbReference type="InterPro" id="IPR043724">
    <property type="entry name" value="DUF5666"/>
</dbReference>
<proteinExistence type="predicted"/>
<evidence type="ECO:0000259" key="1">
    <source>
        <dbReference type="Pfam" id="PF18914"/>
    </source>
</evidence>
<dbReference type="Pfam" id="PF18914">
    <property type="entry name" value="DUF5666"/>
    <property type="match status" value="1"/>
</dbReference>
<organism evidence="2 3">
    <name type="scientific">Pseudomonas antarctica</name>
    <dbReference type="NCBI Taxonomy" id="219572"/>
    <lineage>
        <taxon>Bacteria</taxon>
        <taxon>Pseudomonadati</taxon>
        <taxon>Pseudomonadota</taxon>
        <taxon>Gammaproteobacteria</taxon>
        <taxon>Pseudomonadales</taxon>
        <taxon>Pseudomonadaceae</taxon>
        <taxon>Pseudomonas</taxon>
    </lineage>
</organism>
<dbReference type="Proteomes" id="UP000077829">
    <property type="component" value="Chromosome"/>
</dbReference>
<reference evidence="2 3" key="1">
    <citation type="submission" date="2016-05" db="EMBL/GenBank/DDBJ databases">
        <title>Complete genome sequence of Pseudomonas antarctica PAMC 27494.</title>
        <authorList>
            <person name="Lee J."/>
        </authorList>
    </citation>
    <scope>NUCLEOTIDE SEQUENCE [LARGE SCALE GENOMIC DNA]</scope>
    <source>
        <strain evidence="2 3">PAMC 27494</strain>
    </source>
</reference>
<dbReference type="AlphaFoldDB" id="A0A172YYW8"/>
<name>A0A172YYW8_9PSED</name>
<gene>
    <name evidence="2" type="ORF">A7J50_1924</name>
</gene>
<dbReference type="PATRIC" id="fig|219572.3.peg.1969"/>
<dbReference type="EMBL" id="CP015600">
    <property type="protein sequence ID" value="ANF85344.1"/>
    <property type="molecule type" value="Genomic_DNA"/>
</dbReference>
<sequence length="230" mass="23798">MTETLTFGSNANDTFSHNCRNRKSTFIKITLNKMLMASTLAAAMAIGLANAAEAPRVGVRGAITAMDGDAMHVKVSSGEDVTVHLTKATQVRAVTLAKIDEIKPGSYIGSAAMPNADGTLTALEVHVFPPAMAGTGDGHRAFDLKEGSSMTNGTVGDLVVSHGRTLTVKYKGGEQKIVVPDDVPIVNLEPGDRSLLKPGVKVVLFAAQAADGTITAQAISAGKDGVTPPM</sequence>
<dbReference type="STRING" id="219572.A7J50_1924"/>
<dbReference type="KEGG" id="panr:A7J50_1924"/>
<protein>
    <recommendedName>
        <fullName evidence="1">DUF5666 domain-containing protein</fullName>
    </recommendedName>
</protein>
<feature type="domain" description="DUF5666" evidence="1">
    <location>
        <begin position="60"/>
        <end position="125"/>
    </location>
</feature>
<evidence type="ECO:0000313" key="2">
    <source>
        <dbReference type="EMBL" id="ANF85344.1"/>
    </source>
</evidence>
<accession>A0A172YYW8</accession>
<evidence type="ECO:0000313" key="3">
    <source>
        <dbReference type="Proteomes" id="UP000077829"/>
    </source>
</evidence>